<protein>
    <submittedName>
        <fullName evidence="1">Uncharacterized protein</fullName>
    </submittedName>
</protein>
<evidence type="ECO:0000313" key="2">
    <source>
        <dbReference type="Proteomes" id="UP000308600"/>
    </source>
</evidence>
<evidence type="ECO:0000313" key="1">
    <source>
        <dbReference type="EMBL" id="TFK61646.1"/>
    </source>
</evidence>
<dbReference type="EMBL" id="ML208640">
    <property type="protein sequence ID" value="TFK61646.1"/>
    <property type="molecule type" value="Genomic_DNA"/>
</dbReference>
<keyword evidence="2" id="KW-1185">Reference proteome</keyword>
<name>A0ACD3A7X3_9AGAR</name>
<gene>
    <name evidence="1" type="ORF">BDN72DRAFT_965039</name>
</gene>
<dbReference type="Proteomes" id="UP000308600">
    <property type="component" value="Unassembled WGS sequence"/>
</dbReference>
<reference evidence="1 2" key="1">
    <citation type="journal article" date="2019" name="Nat. Ecol. Evol.">
        <title>Megaphylogeny resolves global patterns of mushroom evolution.</title>
        <authorList>
            <person name="Varga T."/>
            <person name="Krizsan K."/>
            <person name="Foldi C."/>
            <person name="Dima B."/>
            <person name="Sanchez-Garcia M."/>
            <person name="Sanchez-Ramirez S."/>
            <person name="Szollosi G.J."/>
            <person name="Szarkandi J.G."/>
            <person name="Papp V."/>
            <person name="Albert L."/>
            <person name="Andreopoulos W."/>
            <person name="Angelini C."/>
            <person name="Antonin V."/>
            <person name="Barry K.W."/>
            <person name="Bougher N.L."/>
            <person name="Buchanan P."/>
            <person name="Buyck B."/>
            <person name="Bense V."/>
            <person name="Catcheside P."/>
            <person name="Chovatia M."/>
            <person name="Cooper J."/>
            <person name="Damon W."/>
            <person name="Desjardin D."/>
            <person name="Finy P."/>
            <person name="Geml J."/>
            <person name="Haridas S."/>
            <person name="Hughes K."/>
            <person name="Justo A."/>
            <person name="Karasinski D."/>
            <person name="Kautmanova I."/>
            <person name="Kiss B."/>
            <person name="Kocsube S."/>
            <person name="Kotiranta H."/>
            <person name="LaButti K.M."/>
            <person name="Lechner B.E."/>
            <person name="Liimatainen K."/>
            <person name="Lipzen A."/>
            <person name="Lukacs Z."/>
            <person name="Mihaltcheva S."/>
            <person name="Morgado L.N."/>
            <person name="Niskanen T."/>
            <person name="Noordeloos M.E."/>
            <person name="Ohm R.A."/>
            <person name="Ortiz-Santana B."/>
            <person name="Ovrebo C."/>
            <person name="Racz N."/>
            <person name="Riley R."/>
            <person name="Savchenko A."/>
            <person name="Shiryaev A."/>
            <person name="Soop K."/>
            <person name="Spirin V."/>
            <person name="Szebenyi C."/>
            <person name="Tomsovsky M."/>
            <person name="Tulloss R.E."/>
            <person name="Uehling J."/>
            <person name="Grigoriev I.V."/>
            <person name="Vagvolgyi C."/>
            <person name="Papp T."/>
            <person name="Martin F.M."/>
            <person name="Miettinen O."/>
            <person name="Hibbett D.S."/>
            <person name="Nagy L.G."/>
        </authorList>
    </citation>
    <scope>NUCLEOTIDE SEQUENCE [LARGE SCALE GENOMIC DNA]</scope>
    <source>
        <strain evidence="1 2">NL-1719</strain>
    </source>
</reference>
<sequence>MMRLCYKEVVLKDGEGTLRTVKSRSLAAFFLELETFGNMVALQHTTYGIAPRLPVEIEEIIFVLTVKSCPSSWVTLVRVAKRVQTWMEPYQYQVLTDSNLSPGYDLKKHGGRVRSVLLRSLITAEARQTIECCPNVTNIALWLPCSPKGLLSNLPHRLPLTHLSGDIEALFESDWPPFELPILQDVTHLEVTGPLCDWQKWEGIDQLPELSHLSVAGEYSDHIILHLLESLPNLKALIVQSGAVRDFDPLNSPDIPSDARLTFRVITDSYNEWFASANGRESFWDRVETDRLVDFSD</sequence>
<organism evidence="1 2">
    <name type="scientific">Pluteus cervinus</name>
    <dbReference type="NCBI Taxonomy" id="181527"/>
    <lineage>
        <taxon>Eukaryota</taxon>
        <taxon>Fungi</taxon>
        <taxon>Dikarya</taxon>
        <taxon>Basidiomycota</taxon>
        <taxon>Agaricomycotina</taxon>
        <taxon>Agaricomycetes</taxon>
        <taxon>Agaricomycetidae</taxon>
        <taxon>Agaricales</taxon>
        <taxon>Pluteineae</taxon>
        <taxon>Pluteaceae</taxon>
        <taxon>Pluteus</taxon>
    </lineage>
</organism>
<accession>A0ACD3A7X3</accession>
<proteinExistence type="predicted"/>